<organism evidence="1 2">
    <name type="scientific">Cereibacter ovatus</name>
    <dbReference type="NCBI Taxonomy" id="439529"/>
    <lineage>
        <taxon>Bacteria</taxon>
        <taxon>Pseudomonadati</taxon>
        <taxon>Pseudomonadota</taxon>
        <taxon>Alphaproteobacteria</taxon>
        <taxon>Rhodobacterales</taxon>
        <taxon>Paracoccaceae</taxon>
        <taxon>Cereibacter</taxon>
    </lineage>
</organism>
<keyword evidence="2" id="KW-1185">Reference proteome</keyword>
<accession>A0A285D4Z9</accession>
<dbReference type="Proteomes" id="UP000219467">
    <property type="component" value="Unassembled WGS sequence"/>
</dbReference>
<reference evidence="2" key="1">
    <citation type="submission" date="2017-08" db="EMBL/GenBank/DDBJ databases">
        <authorList>
            <person name="Varghese N."/>
            <person name="Submissions S."/>
        </authorList>
    </citation>
    <scope>NUCLEOTIDE SEQUENCE [LARGE SCALE GENOMIC DNA]</scope>
    <source>
        <strain evidence="2">JA234</strain>
    </source>
</reference>
<proteinExistence type="predicted"/>
<name>A0A285D4Z9_9RHOB</name>
<dbReference type="OrthoDB" id="7691428at2"/>
<evidence type="ECO:0000313" key="2">
    <source>
        <dbReference type="Proteomes" id="UP000219467"/>
    </source>
</evidence>
<dbReference type="AlphaFoldDB" id="A0A285D4Z9"/>
<evidence type="ECO:0008006" key="3">
    <source>
        <dbReference type="Google" id="ProtNLM"/>
    </source>
</evidence>
<gene>
    <name evidence="1" type="ORF">SAMN05878503_12727</name>
</gene>
<dbReference type="RefSeq" id="WP_097031861.1">
    <property type="nucleotide sequence ID" value="NZ_OAOQ01000027.1"/>
</dbReference>
<sequence>MRPDTVLVVLPERAGLPEAGPLAADLARALADSRPVRVETTATKEIGLPILQLLVAAHREAAGQGTRLEVTVAAGSALARSLDAHAMTAAGLRIEAGLWTGLSTSGAAA</sequence>
<protein>
    <recommendedName>
        <fullName evidence="3">STAS domain-containing protein</fullName>
    </recommendedName>
</protein>
<dbReference type="EMBL" id="OAOQ01000027">
    <property type="protein sequence ID" value="SNX74884.1"/>
    <property type="molecule type" value="Genomic_DNA"/>
</dbReference>
<evidence type="ECO:0000313" key="1">
    <source>
        <dbReference type="EMBL" id="SNX74884.1"/>
    </source>
</evidence>